<dbReference type="Gene3D" id="3.30.470.20">
    <property type="entry name" value="ATP-grasp fold, B domain"/>
    <property type="match status" value="1"/>
</dbReference>
<evidence type="ECO:0000313" key="3">
    <source>
        <dbReference type="EMBL" id="MDQ0644571.1"/>
    </source>
</evidence>
<organism evidence="3 4">
    <name type="scientific">Microbacterium murale</name>
    <dbReference type="NCBI Taxonomy" id="1081040"/>
    <lineage>
        <taxon>Bacteria</taxon>
        <taxon>Bacillati</taxon>
        <taxon>Actinomycetota</taxon>
        <taxon>Actinomycetes</taxon>
        <taxon>Micrococcales</taxon>
        <taxon>Microbacteriaceae</taxon>
        <taxon>Microbacterium</taxon>
    </lineage>
</organism>
<dbReference type="InterPro" id="IPR013815">
    <property type="entry name" value="ATP_grasp_subdomain_1"/>
</dbReference>
<comment type="caution">
    <text evidence="3">The sequence shown here is derived from an EMBL/GenBank/DDBJ whole genome shotgun (WGS) entry which is preliminary data.</text>
</comment>
<dbReference type="Pfam" id="PF21360">
    <property type="entry name" value="PylC-like_N"/>
    <property type="match status" value="1"/>
</dbReference>
<gene>
    <name evidence="3" type="ORF">QFZ46_002731</name>
</gene>
<dbReference type="SUPFAM" id="SSF56059">
    <property type="entry name" value="Glutathione synthetase ATP-binding domain-like"/>
    <property type="match status" value="1"/>
</dbReference>
<dbReference type="Gene3D" id="3.40.50.20">
    <property type="match status" value="1"/>
</dbReference>
<proteinExistence type="predicted"/>
<dbReference type="Pfam" id="PF15632">
    <property type="entry name" value="ATPgrasp_Ter"/>
    <property type="match status" value="1"/>
</dbReference>
<evidence type="ECO:0000256" key="1">
    <source>
        <dbReference type="PROSITE-ProRule" id="PRU00409"/>
    </source>
</evidence>
<dbReference type="Proteomes" id="UP001239085">
    <property type="component" value="Unassembled WGS sequence"/>
</dbReference>
<dbReference type="GO" id="GO:0004088">
    <property type="term" value="F:carbamoyl-phosphate synthase (glutamine-hydrolyzing) activity"/>
    <property type="evidence" value="ECO:0007669"/>
    <property type="project" value="UniProtKB-EC"/>
</dbReference>
<accession>A0ABU0PB52</accession>
<name>A0ABU0PB52_9MICO</name>
<dbReference type="Gene3D" id="3.30.1490.20">
    <property type="entry name" value="ATP-grasp fold, A domain"/>
    <property type="match status" value="1"/>
</dbReference>
<evidence type="ECO:0000259" key="2">
    <source>
        <dbReference type="PROSITE" id="PS50975"/>
    </source>
</evidence>
<sequence>MTLLQQQPLHVERSRVVATDVSLLSAAGRLADEFEQVPPVRDPEFISRTLAIAVEHNVGVIIPTIDPEIEVYANHRDVFSQQGIDIWVSSPEVTRLGWDKWSLYRWLRERGLPTVDTFEVTDLPEGSLTGPVVAKPRSGSSGIGVVIADSIELLDLEGLDESYIVQSKAPGFEVTVDFAVGLSGRVLAIVPRRRIEVRGGEVSKGVTVDYPAVIDVARKVANQLPGAYGALNVQVFYDPAGGEINIIEINPRFGGGYPLAHLAGANFFDALLRDGRGEHVEELKWEAGTLLLRYDTEVIVSGFDVRSIDG</sequence>
<dbReference type="EC" id="6.3.5.5" evidence="3"/>
<dbReference type="InterPro" id="IPR048764">
    <property type="entry name" value="PylC_N"/>
</dbReference>
<evidence type="ECO:0000313" key="4">
    <source>
        <dbReference type="Proteomes" id="UP001239085"/>
    </source>
</evidence>
<keyword evidence="1" id="KW-0067">ATP-binding</keyword>
<feature type="domain" description="ATP-grasp" evidence="2">
    <location>
        <begin position="104"/>
        <end position="276"/>
    </location>
</feature>
<keyword evidence="4" id="KW-1185">Reference proteome</keyword>
<dbReference type="EMBL" id="JAUSXK010000001">
    <property type="protein sequence ID" value="MDQ0644571.1"/>
    <property type="molecule type" value="Genomic_DNA"/>
</dbReference>
<reference evidence="3 4" key="1">
    <citation type="submission" date="2023-07" db="EMBL/GenBank/DDBJ databases">
        <title>Comparative genomics of wheat-associated soil bacteria to identify genetic determinants of phenazine resistance.</title>
        <authorList>
            <person name="Mouncey N."/>
        </authorList>
    </citation>
    <scope>NUCLEOTIDE SEQUENCE [LARGE SCALE GENOMIC DNA]</scope>
    <source>
        <strain evidence="3 4">W2I7</strain>
    </source>
</reference>
<keyword evidence="1" id="KW-0547">Nucleotide-binding</keyword>
<keyword evidence="3" id="KW-0436">Ligase</keyword>
<dbReference type="PROSITE" id="PS50975">
    <property type="entry name" value="ATP_GRASP"/>
    <property type="match status" value="1"/>
</dbReference>
<protein>
    <submittedName>
        <fullName evidence="3">Carbamoyl-phosphate synthase large subunit</fullName>
        <ecNumber evidence="3">6.3.5.5</ecNumber>
    </submittedName>
</protein>
<dbReference type="InterPro" id="IPR011761">
    <property type="entry name" value="ATP-grasp"/>
</dbReference>